<dbReference type="HOGENOM" id="CLU_3021883_0_0_5"/>
<dbReference type="KEGG" id="aex:Astex_0878"/>
<feature type="transmembrane region" description="Helical" evidence="1">
    <location>
        <begin position="29"/>
        <end position="50"/>
    </location>
</feature>
<name>E8RL70_ASTEC</name>
<protein>
    <submittedName>
        <fullName evidence="2">Uncharacterized protein</fullName>
    </submittedName>
</protein>
<keyword evidence="3" id="KW-1185">Reference proteome</keyword>
<dbReference type="Proteomes" id="UP000001492">
    <property type="component" value="Chromosome 1"/>
</dbReference>
<accession>E8RL70</accession>
<evidence type="ECO:0000256" key="1">
    <source>
        <dbReference type="SAM" id="Phobius"/>
    </source>
</evidence>
<keyword evidence="1" id="KW-1133">Transmembrane helix</keyword>
<keyword evidence="1" id="KW-0472">Membrane</keyword>
<dbReference type="RefSeq" id="WP_013478394.1">
    <property type="nucleotide sequence ID" value="NC_014816.1"/>
</dbReference>
<dbReference type="AlphaFoldDB" id="E8RL70"/>
<evidence type="ECO:0000313" key="2">
    <source>
        <dbReference type="EMBL" id="ADU12560.1"/>
    </source>
</evidence>
<evidence type="ECO:0000313" key="3">
    <source>
        <dbReference type="Proteomes" id="UP000001492"/>
    </source>
</evidence>
<proteinExistence type="predicted"/>
<keyword evidence="1" id="KW-0812">Transmembrane</keyword>
<gene>
    <name evidence="2" type="ordered locus">Astex_0878</name>
</gene>
<sequence>MDDTSHTPYSRDRTAPGQPVCTARNAAEWSALVLSVVGLAGFSLYAYELLIGMFG</sequence>
<organism evidence="2 3">
    <name type="scientific">Asticcacaulis excentricus (strain ATCC 15261 / DSM 4724 / KCTC 12464 / NCIMB 9791 / VKM B-1370 / CB 48)</name>
    <dbReference type="NCBI Taxonomy" id="573065"/>
    <lineage>
        <taxon>Bacteria</taxon>
        <taxon>Pseudomonadati</taxon>
        <taxon>Pseudomonadota</taxon>
        <taxon>Alphaproteobacteria</taxon>
        <taxon>Caulobacterales</taxon>
        <taxon>Caulobacteraceae</taxon>
        <taxon>Asticcacaulis</taxon>
    </lineage>
</organism>
<dbReference type="EMBL" id="CP002395">
    <property type="protein sequence ID" value="ADU12560.1"/>
    <property type="molecule type" value="Genomic_DNA"/>
</dbReference>
<reference evidence="3" key="1">
    <citation type="submission" date="2010-12" db="EMBL/GenBank/DDBJ databases">
        <title>Complete sequence of chromosome 1 of Asticcacaulis excentricus CB 48.</title>
        <authorList>
            <consortium name="US DOE Joint Genome Institute"/>
            <person name="Lucas S."/>
            <person name="Copeland A."/>
            <person name="Lapidus A."/>
            <person name="Cheng J.-F."/>
            <person name="Bruce D."/>
            <person name="Goodwin L."/>
            <person name="Pitluck S."/>
            <person name="Teshima H."/>
            <person name="Davenport K."/>
            <person name="Detter J.C."/>
            <person name="Han C."/>
            <person name="Tapia R."/>
            <person name="Land M."/>
            <person name="Hauser L."/>
            <person name="Jeffries C."/>
            <person name="Kyrpides N."/>
            <person name="Ivanova N."/>
            <person name="Ovchinnikova G."/>
            <person name="Brun Y.V."/>
            <person name="Woyke T."/>
        </authorList>
    </citation>
    <scope>NUCLEOTIDE SEQUENCE [LARGE SCALE GENOMIC DNA]</scope>
    <source>
        <strain evidence="3">ATCC 15261 / DSM 4724 / KCTC 12464 / NCIMB 9791 / VKM B-1370 / CB 48</strain>
    </source>
</reference>